<feature type="compositionally biased region" description="Basic and acidic residues" evidence="6">
    <location>
        <begin position="124"/>
        <end position="134"/>
    </location>
</feature>
<proteinExistence type="predicted"/>
<organism evidence="9 10">
    <name type="scientific">Artemisia annua</name>
    <name type="common">Sweet wormwood</name>
    <dbReference type="NCBI Taxonomy" id="35608"/>
    <lineage>
        <taxon>Eukaryota</taxon>
        <taxon>Viridiplantae</taxon>
        <taxon>Streptophyta</taxon>
        <taxon>Embryophyta</taxon>
        <taxon>Tracheophyta</taxon>
        <taxon>Spermatophyta</taxon>
        <taxon>Magnoliopsida</taxon>
        <taxon>eudicotyledons</taxon>
        <taxon>Gunneridae</taxon>
        <taxon>Pentapetalae</taxon>
        <taxon>asterids</taxon>
        <taxon>campanulids</taxon>
        <taxon>Asterales</taxon>
        <taxon>Asteraceae</taxon>
        <taxon>Asteroideae</taxon>
        <taxon>Anthemideae</taxon>
        <taxon>Artemisiinae</taxon>
        <taxon>Artemisia</taxon>
    </lineage>
</organism>
<dbReference type="GO" id="GO:0008270">
    <property type="term" value="F:zinc ion binding"/>
    <property type="evidence" value="ECO:0007669"/>
    <property type="project" value="UniProtKB-KW"/>
</dbReference>
<reference evidence="9 10" key="1">
    <citation type="journal article" date="2018" name="Mol. Plant">
        <title>The genome of Artemisia annua provides insight into the evolution of Asteraceae family and artemisinin biosynthesis.</title>
        <authorList>
            <person name="Shen Q."/>
            <person name="Zhang L."/>
            <person name="Liao Z."/>
            <person name="Wang S."/>
            <person name="Yan T."/>
            <person name="Shi P."/>
            <person name="Liu M."/>
            <person name="Fu X."/>
            <person name="Pan Q."/>
            <person name="Wang Y."/>
            <person name="Lv Z."/>
            <person name="Lu X."/>
            <person name="Zhang F."/>
            <person name="Jiang W."/>
            <person name="Ma Y."/>
            <person name="Chen M."/>
            <person name="Hao X."/>
            <person name="Li L."/>
            <person name="Tang Y."/>
            <person name="Lv G."/>
            <person name="Zhou Y."/>
            <person name="Sun X."/>
            <person name="Brodelius P.E."/>
            <person name="Rose J.K.C."/>
            <person name="Tang K."/>
        </authorList>
    </citation>
    <scope>NUCLEOTIDE SEQUENCE [LARGE SCALE GENOMIC DNA]</scope>
    <source>
        <strain evidence="10">cv. Huhao1</strain>
        <tissue evidence="9">Leaf</tissue>
    </source>
</reference>
<dbReference type="SUPFAM" id="SSF49562">
    <property type="entry name" value="C2 domain (Calcium/lipid-binding domain, CaLB)"/>
    <property type="match status" value="1"/>
</dbReference>
<evidence type="ECO:0000259" key="7">
    <source>
        <dbReference type="PROSITE" id="PS50004"/>
    </source>
</evidence>
<keyword evidence="1" id="KW-0343">GTPase activation</keyword>
<feature type="compositionally biased region" description="Basic and acidic residues" evidence="6">
    <location>
        <begin position="80"/>
        <end position="92"/>
    </location>
</feature>
<feature type="compositionally biased region" description="Basic and acidic residues" evidence="6">
    <location>
        <begin position="1"/>
        <end position="10"/>
    </location>
</feature>
<dbReference type="InterPro" id="IPR001164">
    <property type="entry name" value="ArfGAP_dom"/>
</dbReference>
<evidence type="ECO:0000313" key="10">
    <source>
        <dbReference type="Proteomes" id="UP000245207"/>
    </source>
</evidence>
<evidence type="ECO:0000313" key="9">
    <source>
        <dbReference type="EMBL" id="PWA37906.1"/>
    </source>
</evidence>
<dbReference type="GO" id="GO:0005096">
    <property type="term" value="F:GTPase activator activity"/>
    <property type="evidence" value="ECO:0007669"/>
    <property type="project" value="UniProtKB-KW"/>
</dbReference>
<keyword evidence="10" id="KW-1185">Reference proteome</keyword>
<protein>
    <submittedName>
        <fullName evidence="9">C2 domain, Arf GTPase activating protein</fullName>
    </submittedName>
</protein>
<evidence type="ECO:0000259" key="8">
    <source>
        <dbReference type="PROSITE" id="PS50115"/>
    </source>
</evidence>
<dbReference type="EMBL" id="PKPP01016216">
    <property type="protein sequence ID" value="PWA37906.1"/>
    <property type="molecule type" value="Genomic_DNA"/>
</dbReference>
<dbReference type="FunFam" id="1.10.220.150:FF:000009">
    <property type="entry name" value="stromal membrane-associated protein 1 isoform X1"/>
    <property type="match status" value="1"/>
</dbReference>
<dbReference type="OrthoDB" id="73919at2759"/>
<dbReference type="PANTHER" id="PTHR46220">
    <property type="entry name" value="ADP-RIBOSYLATION FACTOR GTPASE-ACTIVATING PROTEIN AGD12"/>
    <property type="match status" value="1"/>
</dbReference>
<keyword evidence="3 5" id="KW-0863">Zinc-finger</keyword>
<gene>
    <name evidence="9" type="ORF">CTI12_AA586300</name>
</gene>
<dbReference type="Gene3D" id="2.60.40.150">
    <property type="entry name" value="C2 domain"/>
    <property type="match status" value="1"/>
</dbReference>
<dbReference type="PROSITE" id="PS50115">
    <property type="entry name" value="ARFGAP"/>
    <property type="match status" value="1"/>
</dbReference>
<feature type="domain" description="Arf-GAP" evidence="8">
    <location>
        <begin position="190"/>
        <end position="315"/>
    </location>
</feature>
<dbReference type="InterPro" id="IPR035892">
    <property type="entry name" value="C2_domain_sf"/>
</dbReference>
<keyword evidence="4" id="KW-0862">Zinc</keyword>
<evidence type="ECO:0000256" key="3">
    <source>
        <dbReference type="ARBA" id="ARBA00022771"/>
    </source>
</evidence>
<feature type="region of interest" description="Disordered" evidence="6">
    <location>
        <begin position="1"/>
        <end position="135"/>
    </location>
</feature>
<feature type="compositionally biased region" description="Basic and acidic residues" evidence="6">
    <location>
        <begin position="104"/>
        <end position="115"/>
    </location>
</feature>
<feature type="domain" description="C2" evidence="7">
    <location>
        <begin position="378"/>
        <end position="493"/>
    </location>
</feature>
<dbReference type="SUPFAM" id="SSF57863">
    <property type="entry name" value="ArfGap/RecO-like zinc finger"/>
    <property type="match status" value="1"/>
</dbReference>
<dbReference type="CDD" id="cd08204">
    <property type="entry name" value="ArfGap"/>
    <property type="match status" value="1"/>
</dbReference>
<comment type="caution">
    <text evidence="9">The sequence shown here is derived from an EMBL/GenBank/DDBJ whole genome shotgun (WGS) entry which is preliminary data.</text>
</comment>
<sequence>MSTAQRKPDSENVSGHGGQNEGKNTQHKENVESCQITARDGGKTEGKNTQCGENISGRGCKNEEKNTQRKENVESCQISARDDCKHEGKNTQHGENVSGYSGKQEGKNTQRKENVESCQNSARDGYKNDGKNTQHGENVAGHGCKHEGKNAKHGANVESCQNSTRSSLYDLLCLENRENGRCLFGRPRSDSAQQKLTSFISECGNMYCAECGFQDPKWVSVSFGAFICIRCSGAHRSLGVHISKVLSVNLDEWKHEEVDLVIKCGGNAMVNSKYEALVPDNCRKPNSDSSIEERLEFIRRKYEKKEFMDANKQICLLPSPSNLQRASTNVVGAVMEKKNSNIRRHSIGQAFRNSWRRKDTENKAVAAIANTNASAAVTTANARTSTSMAGMVEFIGLIKVNVVKGTNLAVRDMITSDPYVILSLGNQSVKTRVIKSNLNPVWNEKLMLSIPDSIPPLKVIVYDRDTFKADDFMGDAEIDIKPLVSAAKASEKSNLDLPSMQLEKWVTNKDNTLVKDGVITVAKGIVKQEISLKLQNVEKGVLEIELECVPLTQ</sequence>
<dbReference type="InterPro" id="IPR000008">
    <property type="entry name" value="C2_dom"/>
</dbReference>
<dbReference type="PROSITE" id="PS50004">
    <property type="entry name" value="C2"/>
    <property type="match status" value="1"/>
</dbReference>
<feature type="compositionally biased region" description="Basic and acidic residues" evidence="6">
    <location>
        <begin position="60"/>
        <end position="73"/>
    </location>
</feature>
<evidence type="ECO:0000256" key="4">
    <source>
        <dbReference type="ARBA" id="ARBA00022833"/>
    </source>
</evidence>
<dbReference type="STRING" id="35608.A0A2U1KMA0"/>
<dbReference type="AlphaFoldDB" id="A0A2U1KMA0"/>
<dbReference type="SMART" id="SM00239">
    <property type="entry name" value="C2"/>
    <property type="match status" value="1"/>
</dbReference>
<evidence type="ECO:0000256" key="6">
    <source>
        <dbReference type="SAM" id="MobiDB-lite"/>
    </source>
</evidence>
<dbReference type="Gene3D" id="1.10.220.150">
    <property type="entry name" value="Arf GTPase activating protein"/>
    <property type="match status" value="1"/>
</dbReference>
<dbReference type="PRINTS" id="PR00405">
    <property type="entry name" value="REVINTRACTNG"/>
</dbReference>
<dbReference type="InterPro" id="IPR037278">
    <property type="entry name" value="ARFGAP/RecO"/>
</dbReference>
<dbReference type="Proteomes" id="UP000245207">
    <property type="component" value="Unassembled WGS sequence"/>
</dbReference>
<dbReference type="InterPro" id="IPR044518">
    <property type="entry name" value="ARF_GAP_AGD11/12/13"/>
</dbReference>
<dbReference type="Pfam" id="PF00168">
    <property type="entry name" value="C2"/>
    <property type="match status" value="1"/>
</dbReference>
<keyword evidence="2" id="KW-0479">Metal-binding</keyword>
<dbReference type="PANTHER" id="PTHR46220:SF2">
    <property type="entry name" value="ADP-RIBOSYLATION FACTOR GTPASE-ACTIVATING PROTEIN AGD11-RELATED"/>
    <property type="match status" value="1"/>
</dbReference>
<evidence type="ECO:0000256" key="2">
    <source>
        <dbReference type="ARBA" id="ARBA00022723"/>
    </source>
</evidence>
<evidence type="ECO:0000256" key="1">
    <source>
        <dbReference type="ARBA" id="ARBA00022468"/>
    </source>
</evidence>
<name>A0A2U1KMA0_ARTAN</name>
<dbReference type="SMART" id="SM00105">
    <property type="entry name" value="ArfGap"/>
    <property type="match status" value="1"/>
</dbReference>
<dbReference type="Pfam" id="PF01412">
    <property type="entry name" value="ArfGap"/>
    <property type="match status" value="1"/>
</dbReference>
<evidence type="ECO:0000256" key="5">
    <source>
        <dbReference type="PROSITE-ProRule" id="PRU00288"/>
    </source>
</evidence>
<accession>A0A2U1KMA0</accession>
<dbReference type="GO" id="GO:0005543">
    <property type="term" value="F:phospholipid binding"/>
    <property type="evidence" value="ECO:0007669"/>
    <property type="project" value="InterPro"/>
</dbReference>
<dbReference type="CDD" id="cd04038">
    <property type="entry name" value="C2_ArfGAP"/>
    <property type="match status" value="1"/>
</dbReference>
<dbReference type="InterPro" id="IPR038508">
    <property type="entry name" value="ArfGAP_dom_sf"/>
</dbReference>